<dbReference type="GO" id="GO:0004122">
    <property type="term" value="F:cystathionine beta-synthase activity"/>
    <property type="evidence" value="ECO:0007669"/>
    <property type="project" value="UniProtKB-UniRule"/>
</dbReference>
<feature type="modified residue" description="N6-(pyridoxal phosphate)lysine" evidence="16">
    <location>
        <position position="44"/>
    </location>
</feature>
<comment type="similarity">
    <text evidence="4">Belongs to the cysteine synthase/cystathionine beta-synthase family.</text>
</comment>
<dbReference type="FunFam" id="3.40.50.1100:FF:000003">
    <property type="entry name" value="Cystathionine beta-synthase"/>
    <property type="match status" value="1"/>
</dbReference>
<dbReference type="InterPro" id="IPR001926">
    <property type="entry name" value="TrpB-like_PALP"/>
</dbReference>
<keyword evidence="10" id="KW-0456">Lyase</keyword>
<proteinExistence type="inferred from homology"/>
<dbReference type="EC" id="4.2.1.22" evidence="14"/>
<dbReference type="Gene3D" id="3.10.580.10">
    <property type="entry name" value="CBS-domain"/>
    <property type="match status" value="1"/>
</dbReference>
<dbReference type="GO" id="GO:0005737">
    <property type="term" value="C:cytoplasm"/>
    <property type="evidence" value="ECO:0007669"/>
    <property type="project" value="InterPro"/>
</dbReference>
<evidence type="ECO:0000256" key="5">
    <source>
        <dbReference type="ARBA" id="ARBA00022605"/>
    </source>
</evidence>
<dbReference type="UniPathway" id="UPA00136">
    <property type="reaction ID" value="UER00201"/>
</dbReference>
<evidence type="ECO:0000256" key="2">
    <source>
        <dbReference type="ARBA" id="ARBA00004962"/>
    </source>
</evidence>
<evidence type="ECO:0000256" key="10">
    <source>
        <dbReference type="ARBA" id="ARBA00023239"/>
    </source>
</evidence>
<evidence type="ECO:0000313" key="19">
    <source>
        <dbReference type="EMBL" id="BAL52778.1"/>
    </source>
</evidence>
<keyword evidence="7 15" id="KW-0663">Pyridoxal phosphate</keyword>
<dbReference type="Pfam" id="PF00571">
    <property type="entry name" value="CBS"/>
    <property type="match status" value="2"/>
</dbReference>
<dbReference type="NCBIfam" id="NF007989">
    <property type="entry name" value="PRK10717.1"/>
    <property type="match status" value="1"/>
</dbReference>
<evidence type="ECO:0000259" key="18">
    <source>
        <dbReference type="PROSITE" id="PS51371"/>
    </source>
</evidence>
<comment type="catalytic activity">
    <reaction evidence="13">
        <text>O-acetyl-L-serine + hydrogen sulfide = L-cysteine + acetate</text>
        <dbReference type="Rhea" id="RHEA:14829"/>
        <dbReference type="ChEBI" id="CHEBI:29919"/>
        <dbReference type="ChEBI" id="CHEBI:30089"/>
        <dbReference type="ChEBI" id="CHEBI:35235"/>
        <dbReference type="ChEBI" id="CHEBI:58340"/>
        <dbReference type="EC" id="2.5.1.47"/>
    </reaction>
</comment>
<accession>H5S9E2</accession>
<keyword evidence="8 17" id="KW-0129">CBS domain</keyword>
<comment type="catalytic activity">
    <reaction evidence="12">
        <text>L-homocysteine + L-serine = L,L-cystathionine + H2O</text>
        <dbReference type="Rhea" id="RHEA:10112"/>
        <dbReference type="ChEBI" id="CHEBI:15377"/>
        <dbReference type="ChEBI" id="CHEBI:33384"/>
        <dbReference type="ChEBI" id="CHEBI:58161"/>
        <dbReference type="ChEBI" id="CHEBI:58199"/>
        <dbReference type="EC" id="4.2.1.22"/>
    </reaction>
</comment>
<evidence type="ECO:0000256" key="17">
    <source>
        <dbReference type="PROSITE-ProRule" id="PRU00703"/>
    </source>
</evidence>
<dbReference type="InterPro" id="IPR036052">
    <property type="entry name" value="TrpB-like_PALP_sf"/>
</dbReference>
<evidence type="ECO:0000256" key="7">
    <source>
        <dbReference type="ARBA" id="ARBA00022898"/>
    </source>
</evidence>
<name>H5S9E2_9BACT</name>
<dbReference type="NCBIfam" id="TIGR01137">
    <property type="entry name" value="cysta_beta"/>
    <property type="match status" value="1"/>
</dbReference>
<reference evidence="19" key="2">
    <citation type="journal article" date="2012" name="PLoS ONE">
        <title>A Deeply Branching Thermophilic Bacterium with an Ancient Acetyl-CoA Pathway Dominates a Subsurface Ecosystem.</title>
        <authorList>
            <person name="Takami H."/>
            <person name="Noguchi H."/>
            <person name="Takaki Y."/>
            <person name="Uchiyama I."/>
            <person name="Toyoda A."/>
            <person name="Nishi S."/>
            <person name="Chee G.-J."/>
            <person name="Arai W."/>
            <person name="Nunoura T."/>
            <person name="Itoh T."/>
            <person name="Hattori M."/>
            <person name="Takai K."/>
        </authorList>
    </citation>
    <scope>NUCLEOTIDE SEQUENCE</scope>
</reference>
<dbReference type="AlphaFoldDB" id="H5S9E2"/>
<sequence length="453" mass="49946">MDYKENILQLIGRTPLVKLNKVTRGIEATVLAKLESMNPGGSVKDRIGIAMIERAEREGRLKPGGTIVEPTSGNTGIGLALACAVKGYKAIFVMTDKASQEKVRYLKALGAEVVIVPVTAKPDSPDHYVNTAKRIARETPGAIMLNQYENPANPEAHYRTTGPEIWEQTEGRITHFVAGIGTGGTISGVGRYLKEKNPRIRVIGADPYGSVFKTYKETGQLMEATPYLVEGIGQETIPANVHMKYIDEIINVTDRDSFNMARRLAREEGIFAGGSTGTIAYAALKVAERLTREHVVVFIVCDTGERYLSKFYSDEWMKEKRLLGFERLTLGTLLQMKDTSMVPPLVAVAPRDRVAEALHKMNQYGLSQLPVLEEGRSVGSVREGRLMAKLLKNRDLLQAPVSEVMEAPFPVVSESVEVETAVKYLKHSPAILVEEYGRIVGIVTRYDVLDLPS</sequence>
<dbReference type="SUPFAM" id="SSF53686">
    <property type="entry name" value="Tryptophan synthase beta subunit-like PLP-dependent enzymes"/>
    <property type="match status" value="1"/>
</dbReference>
<evidence type="ECO:0000256" key="8">
    <source>
        <dbReference type="ARBA" id="ARBA00023122"/>
    </source>
</evidence>
<dbReference type="CDD" id="cd01561">
    <property type="entry name" value="CBS_like"/>
    <property type="match status" value="1"/>
</dbReference>
<keyword evidence="6" id="KW-0808">Transferase</keyword>
<evidence type="ECO:0000256" key="15">
    <source>
        <dbReference type="PIRSR" id="PIRSR605856-50"/>
    </source>
</evidence>
<gene>
    <name evidence="19" type="ORF">HGMM_F03C01C19</name>
</gene>
<evidence type="ECO:0000256" key="6">
    <source>
        <dbReference type="ARBA" id="ARBA00022679"/>
    </source>
</evidence>
<dbReference type="GO" id="GO:0006535">
    <property type="term" value="P:cysteine biosynthetic process from serine"/>
    <property type="evidence" value="ECO:0007669"/>
    <property type="project" value="InterPro"/>
</dbReference>
<evidence type="ECO:0000256" key="1">
    <source>
        <dbReference type="ARBA" id="ARBA00001933"/>
    </source>
</evidence>
<dbReference type="InterPro" id="IPR050214">
    <property type="entry name" value="Cys_Synth/Cystath_Beta-Synth"/>
</dbReference>
<evidence type="ECO:0000256" key="3">
    <source>
        <dbReference type="ARBA" id="ARBA00005003"/>
    </source>
</evidence>
<protein>
    <recommendedName>
        <fullName evidence="11 14">Cystathionine beta-synthase</fullName>
        <ecNumber evidence="14">4.2.1.22</ecNumber>
    </recommendedName>
</protein>
<keyword evidence="9" id="KW-0198">Cysteine biosynthesis</keyword>
<evidence type="ECO:0000256" key="14">
    <source>
        <dbReference type="NCBIfam" id="TIGR01137"/>
    </source>
</evidence>
<evidence type="ECO:0000256" key="9">
    <source>
        <dbReference type="ARBA" id="ARBA00023192"/>
    </source>
</evidence>
<evidence type="ECO:0000256" key="11">
    <source>
        <dbReference type="ARBA" id="ARBA00026192"/>
    </source>
</evidence>
<keyword evidence="5" id="KW-0028">Amino-acid biosynthesis</keyword>
<feature type="domain" description="CBS" evidence="18">
    <location>
        <begin position="341"/>
        <end position="396"/>
    </location>
</feature>
<evidence type="ECO:0000256" key="13">
    <source>
        <dbReference type="ARBA" id="ARBA00047931"/>
    </source>
</evidence>
<evidence type="ECO:0000256" key="12">
    <source>
        <dbReference type="ARBA" id="ARBA00047490"/>
    </source>
</evidence>
<dbReference type="SUPFAM" id="SSF54631">
    <property type="entry name" value="CBS-domain pair"/>
    <property type="match status" value="1"/>
</dbReference>
<comment type="pathway">
    <text evidence="2">Amino-acid biosynthesis; L-cysteine biosynthesis; L-cysteine from L-serine: step 2/2.</text>
</comment>
<dbReference type="PANTHER" id="PTHR10314">
    <property type="entry name" value="CYSTATHIONINE BETA-SYNTHASE"/>
    <property type="match status" value="1"/>
</dbReference>
<dbReference type="GO" id="GO:0004124">
    <property type="term" value="F:cysteine synthase activity"/>
    <property type="evidence" value="ECO:0007669"/>
    <property type="project" value="UniProtKB-EC"/>
</dbReference>
<comment type="cofactor">
    <cofactor evidence="1 15">
        <name>pyridoxal 5'-phosphate</name>
        <dbReference type="ChEBI" id="CHEBI:597326"/>
    </cofactor>
</comment>
<dbReference type="FunFam" id="3.40.50.1100:FF:000118">
    <property type="entry name" value="Related to CYS4-cystathionine beta-synthase"/>
    <property type="match status" value="1"/>
</dbReference>
<comment type="pathway">
    <text evidence="3">Amino-acid biosynthesis; L-cysteine biosynthesis; L-cysteine from L-homocysteine and L-serine: step 1/2.</text>
</comment>
<dbReference type="InterPro" id="IPR001216">
    <property type="entry name" value="P-phosphate_BS"/>
</dbReference>
<feature type="binding site" evidence="15">
    <location>
        <position position="74"/>
    </location>
    <ligand>
        <name>pyridoxal 5'-phosphate</name>
        <dbReference type="ChEBI" id="CHEBI:597326"/>
    </ligand>
</feature>
<dbReference type="PROSITE" id="PS51371">
    <property type="entry name" value="CBS"/>
    <property type="match status" value="1"/>
</dbReference>
<dbReference type="PROSITE" id="PS00901">
    <property type="entry name" value="CYS_SYNTHASE"/>
    <property type="match status" value="1"/>
</dbReference>
<dbReference type="EMBL" id="AP011639">
    <property type="protein sequence ID" value="BAL52778.1"/>
    <property type="molecule type" value="Genomic_DNA"/>
</dbReference>
<dbReference type="InterPro" id="IPR005856">
    <property type="entry name" value="Cys_synth"/>
</dbReference>
<evidence type="ECO:0000256" key="16">
    <source>
        <dbReference type="PIRSR" id="PIRSR605856-51"/>
    </source>
</evidence>
<dbReference type="InterPro" id="IPR000644">
    <property type="entry name" value="CBS_dom"/>
</dbReference>
<reference evidence="19" key="1">
    <citation type="journal article" date="2005" name="Environ. Microbiol.">
        <title>Genetic and functional properties of uncultivated thermophilic crenarchaeotes from a subsurface gold mine as revealed by analysis of genome fragments.</title>
        <authorList>
            <person name="Nunoura T."/>
            <person name="Hirayama H."/>
            <person name="Takami H."/>
            <person name="Oida H."/>
            <person name="Nishi S."/>
            <person name="Shimamura S."/>
            <person name="Suzuki Y."/>
            <person name="Inagaki F."/>
            <person name="Takai K."/>
            <person name="Nealson K.H."/>
            <person name="Horikoshi K."/>
        </authorList>
    </citation>
    <scope>NUCLEOTIDE SEQUENCE</scope>
</reference>
<organism evidence="19">
    <name type="scientific">uncultured Acidobacteriota bacterium</name>
    <dbReference type="NCBI Taxonomy" id="171953"/>
    <lineage>
        <taxon>Bacteria</taxon>
        <taxon>Pseudomonadati</taxon>
        <taxon>Acidobacteriota</taxon>
        <taxon>environmental samples</taxon>
    </lineage>
</organism>
<dbReference type="InterPro" id="IPR005857">
    <property type="entry name" value="Cysta_beta_synth"/>
</dbReference>
<feature type="binding site" evidence="15">
    <location>
        <position position="275"/>
    </location>
    <ligand>
        <name>pyridoxal 5'-phosphate</name>
        <dbReference type="ChEBI" id="CHEBI:597326"/>
    </ligand>
</feature>
<dbReference type="InterPro" id="IPR046342">
    <property type="entry name" value="CBS_dom_sf"/>
</dbReference>
<feature type="binding site" evidence="15">
    <location>
        <begin position="181"/>
        <end position="185"/>
    </location>
    <ligand>
        <name>pyridoxal 5'-phosphate</name>
        <dbReference type="ChEBI" id="CHEBI:597326"/>
    </ligand>
</feature>
<dbReference type="SMART" id="SM00116">
    <property type="entry name" value="CBS"/>
    <property type="match status" value="2"/>
</dbReference>
<dbReference type="Pfam" id="PF00291">
    <property type="entry name" value="PALP"/>
    <property type="match status" value="1"/>
</dbReference>
<dbReference type="GO" id="GO:0019343">
    <property type="term" value="P:cysteine biosynthetic process via cystathionine"/>
    <property type="evidence" value="ECO:0007669"/>
    <property type="project" value="InterPro"/>
</dbReference>
<dbReference type="NCBIfam" id="TIGR01136">
    <property type="entry name" value="cysKM"/>
    <property type="match status" value="1"/>
</dbReference>
<evidence type="ECO:0000256" key="4">
    <source>
        <dbReference type="ARBA" id="ARBA00007103"/>
    </source>
</evidence>
<dbReference type="Gene3D" id="3.40.50.1100">
    <property type="match status" value="2"/>
</dbReference>